<sequence length="284" mass="32754">MTTSSDYHVSLHGEHDTVLRERFAEDGYLFLKGGAEAEHCDALRDDILQVLAPHVTWDETKAKPRLNGNPFYETDAIWDRVYPKVQQLESFHRFFHQPWMLQLMQRIQGCQPWVYPIKMARIATPRMLGYETPPHQDAYSHHAGPSMAGIWVALHDVDASMGRVTVLPGSHKGGVRKVHEAQGVGGVQCEIYEHETHWHVSDFEKGDILIFNSATVHRAEPNTAENKVRLSVDTRFCDYGAPVFSTNLEPHHGWRIEGLNWKSIYADWQSNDEQYYWKSYPHTF</sequence>
<gene>
    <name evidence="2" type="ORF">C0039_06395</name>
</gene>
<dbReference type="Gene3D" id="2.60.120.620">
    <property type="entry name" value="q2cbj1_9rhob like domain"/>
    <property type="match status" value="1"/>
</dbReference>
<comment type="cofactor">
    <cofactor evidence="1">
        <name>Fe(2+)</name>
        <dbReference type="ChEBI" id="CHEBI:29033"/>
    </cofactor>
</comment>
<accession>A0A2N5X567</accession>
<dbReference type="EMBL" id="PKUS01000005">
    <property type="protein sequence ID" value="PLW69635.1"/>
    <property type="molecule type" value="Genomic_DNA"/>
</dbReference>
<reference evidence="2 3" key="1">
    <citation type="submission" date="2018-01" db="EMBL/GenBank/DDBJ databases">
        <title>The draft genome sequence of Halioglobus lutimaris HF004.</title>
        <authorList>
            <person name="Du Z.-J."/>
            <person name="Shi M.-J."/>
        </authorList>
    </citation>
    <scope>NUCLEOTIDE SEQUENCE [LARGE SCALE GENOMIC DNA]</scope>
    <source>
        <strain evidence="2 3">HF004</strain>
    </source>
</reference>
<keyword evidence="2" id="KW-0560">Oxidoreductase</keyword>
<dbReference type="GO" id="GO:0005506">
    <property type="term" value="F:iron ion binding"/>
    <property type="evidence" value="ECO:0007669"/>
    <property type="project" value="UniProtKB-ARBA"/>
</dbReference>
<keyword evidence="3" id="KW-1185">Reference proteome</keyword>
<evidence type="ECO:0000313" key="3">
    <source>
        <dbReference type="Proteomes" id="UP000235005"/>
    </source>
</evidence>
<dbReference type="GO" id="GO:0016706">
    <property type="term" value="F:2-oxoglutarate-dependent dioxygenase activity"/>
    <property type="evidence" value="ECO:0007669"/>
    <property type="project" value="UniProtKB-ARBA"/>
</dbReference>
<dbReference type="PANTHER" id="PTHR20883">
    <property type="entry name" value="PHYTANOYL-COA DIOXYGENASE DOMAIN CONTAINING 1"/>
    <property type="match status" value="1"/>
</dbReference>
<keyword evidence="2" id="KW-0223">Dioxygenase</keyword>
<dbReference type="SUPFAM" id="SSF51197">
    <property type="entry name" value="Clavaminate synthase-like"/>
    <property type="match status" value="1"/>
</dbReference>
<dbReference type="InterPro" id="IPR008775">
    <property type="entry name" value="Phytyl_CoA_dOase-like"/>
</dbReference>
<proteinExistence type="predicted"/>
<dbReference type="RefSeq" id="WP_101517607.1">
    <property type="nucleotide sequence ID" value="NZ_PKUS01000005.1"/>
</dbReference>
<dbReference type="Proteomes" id="UP000235005">
    <property type="component" value="Unassembled WGS sequence"/>
</dbReference>
<evidence type="ECO:0000256" key="1">
    <source>
        <dbReference type="ARBA" id="ARBA00001954"/>
    </source>
</evidence>
<dbReference type="AlphaFoldDB" id="A0A2N5X567"/>
<name>A0A2N5X567_9GAMM</name>
<evidence type="ECO:0000313" key="2">
    <source>
        <dbReference type="EMBL" id="PLW69635.1"/>
    </source>
</evidence>
<protein>
    <submittedName>
        <fullName evidence="2">Phytanoyl-CoA dioxygenase</fullName>
    </submittedName>
</protein>
<comment type="caution">
    <text evidence="2">The sequence shown here is derived from an EMBL/GenBank/DDBJ whole genome shotgun (WGS) entry which is preliminary data.</text>
</comment>
<dbReference type="PANTHER" id="PTHR20883:SF48">
    <property type="entry name" value="ECTOINE DIOXYGENASE"/>
    <property type="match status" value="1"/>
</dbReference>
<dbReference type="Pfam" id="PF05721">
    <property type="entry name" value="PhyH"/>
    <property type="match status" value="1"/>
</dbReference>
<dbReference type="OrthoDB" id="183023at2"/>
<organism evidence="2 3">
    <name type="scientific">Pseudohalioglobus lutimaris</name>
    <dbReference type="NCBI Taxonomy" id="1737061"/>
    <lineage>
        <taxon>Bacteria</taxon>
        <taxon>Pseudomonadati</taxon>
        <taxon>Pseudomonadota</taxon>
        <taxon>Gammaproteobacteria</taxon>
        <taxon>Cellvibrionales</taxon>
        <taxon>Halieaceae</taxon>
        <taxon>Pseudohalioglobus</taxon>
    </lineage>
</organism>